<sequence length="320" mass="34821">MNYYPMHLGDYSAHAGHLEPMEDLAYRRMLDAYYLREGPLPADPAAVARLVRLRAHAAEVEAVLREFFTETPEGWRHERCEEEIAAFRAKQEQQSRAGRASAEKRQAKVQGDGGVPQAAGPAFPALPDGGEAAEAQGATDVQRALNAGSTGVQRPFNGRSTNQNQNQNQIEPPNPPAAAGGAPVVDSASLARQLMAFFPERRRTHTVEVCMHLTELIACGHATPAQLLAAAAAQQPLLAKDDGRSCPSVRSWLRQQRWRDVEASAGPGVDADWRSSRSGVEAMGERLGLGRWCQDADRLFSAYESRVVAAFERQFGAVPA</sequence>
<gene>
    <name evidence="2" type="ORF">GCM10023090_06790</name>
</gene>
<dbReference type="InterPro" id="IPR010781">
    <property type="entry name" value="DUF1376"/>
</dbReference>
<reference evidence="3" key="1">
    <citation type="journal article" date="2019" name="Int. J. Syst. Evol. Microbiol.">
        <title>The Global Catalogue of Microorganisms (GCM) 10K type strain sequencing project: providing services to taxonomists for standard genome sequencing and annotation.</title>
        <authorList>
            <consortium name="The Broad Institute Genomics Platform"/>
            <consortium name="The Broad Institute Genome Sequencing Center for Infectious Disease"/>
            <person name="Wu L."/>
            <person name="Ma J."/>
        </authorList>
    </citation>
    <scope>NUCLEOTIDE SEQUENCE [LARGE SCALE GENOMIC DNA]</scope>
    <source>
        <strain evidence="3">JCM 31890</strain>
    </source>
</reference>
<organism evidence="2 3">
    <name type="scientific">Acidovorax lacteus</name>
    <dbReference type="NCBI Taxonomy" id="1924988"/>
    <lineage>
        <taxon>Bacteria</taxon>
        <taxon>Pseudomonadati</taxon>
        <taxon>Pseudomonadota</taxon>
        <taxon>Betaproteobacteria</taxon>
        <taxon>Burkholderiales</taxon>
        <taxon>Comamonadaceae</taxon>
        <taxon>Acidovorax</taxon>
    </lineage>
</organism>
<proteinExistence type="predicted"/>
<feature type="region of interest" description="Disordered" evidence="1">
    <location>
        <begin position="149"/>
        <end position="184"/>
    </location>
</feature>
<dbReference type="RefSeq" id="WP_345061167.1">
    <property type="nucleotide sequence ID" value="NZ_BAABEX010000006.1"/>
</dbReference>
<accession>A0ABP8KZQ2</accession>
<dbReference type="EMBL" id="BAABEX010000006">
    <property type="protein sequence ID" value="GAA4419892.1"/>
    <property type="molecule type" value="Genomic_DNA"/>
</dbReference>
<feature type="region of interest" description="Disordered" evidence="1">
    <location>
        <begin position="90"/>
        <end position="137"/>
    </location>
</feature>
<evidence type="ECO:0000313" key="3">
    <source>
        <dbReference type="Proteomes" id="UP001501788"/>
    </source>
</evidence>
<evidence type="ECO:0008006" key="4">
    <source>
        <dbReference type="Google" id="ProtNLM"/>
    </source>
</evidence>
<feature type="compositionally biased region" description="Low complexity" evidence="1">
    <location>
        <begin position="162"/>
        <end position="183"/>
    </location>
</feature>
<evidence type="ECO:0000256" key="1">
    <source>
        <dbReference type="SAM" id="MobiDB-lite"/>
    </source>
</evidence>
<dbReference type="Proteomes" id="UP001501788">
    <property type="component" value="Unassembled WGS sequence"/>
</dbReference>
<evidence type="ECO:0000313" key="2">
    <source>
        <dbReference type="EMBL" id="GAA4419892.1"/>
    </source>
</evidence>
<keyword evidence="3" id="KW-1185">Reference proteome</keyword>
<comment type="caution">
    <text evidence="2">The sequence shown here is derived from an EMBL/GenBank/DDBJ whole genome shotgun (WGS) entry which is preliminary data.</text>
</comment>
<protein>
    <recommendedName>
        <fullName evidence="4">DUF1376 domain-containing protein</fullName>
    </recommendedName>
</protein>
<name>A0ABP8KZQ2_9BURK</name>
<dbReference type="Pfam" id="PF07120">
    <property type="entry name" value="DUF1376"/>
    <property type="match status" value="1"/>
</dbReference>